<dbReference type="InterPro" id="IPR024845">
    <property type="entry name" value="NHS-like"/>
</dbReference>
<evidence type="ECO:0000313" key="3">
    <source>
        <dbReference type="Proteomes" id="UP001364617"/>
    </source>
</evidence>
<proteinExistence type="predicted"/>
<accession>A0AAN9D292</accession>
<evidence type="ECO:0008006" key="4">
    <source>
        <dbReference type="Google" id="ProtNLM"/>
    </source>
</evidence>
<evidence type="ECO:0000256" key="1">
    <source>
        <dbReference type="SAM" id="MobiDB-lite"/>
    </source>
</evidence>
<dbReference type="PANTHER" id="PTHR23039:SF3">
    <property type="entry name" value="NHS-LIKE PROTEIN 1"/>
    <property type="match status" value="1"/>
</dbReference>
<feature type="compositionally biased region" description="Pro residues" evidence="1">
    <location>
        <begin position="858"/>
        <end position="867"/>
    </location>
</feature>
<feature type="region of interest" description="Disordered" evidence="1">
    <location>
        <begin position="1241"/>
        <end position="1279"/>
    </location>
</feature>
<feature type="compositionally biased region" description="Polar residues" evidence="1">
    <location>
        <begin position="1335"/>
        <end position="1360"/>
    </location>
</feature>
<feature type="compositionally biased region" description="Basic and acidic residues" evidence="1">
    <location>
        <begin position="1315"/>
        <end position="1325"/>
    </location>
</feature>
<feature type="region of interest" description="Disordered" evidence="1">
    <location>
        <begin position="497"/>
        <end position="524"/>
    </location>
</feature>
<comment type="caution">
    <text evidence="2">The sequence shown here is derived from an EMBL/GenBank/DDBJ whole genome shotgun (WGS) entry which is preliminary data.</text>
</comment>
<feature type="compositionally biased region" description="Low complexity" evidence="1">
    <location>
        <begin position="808"/>
        <end position="826"/>
    </location>
</feature>
<feature type="compositionally biased region" description="Polar residues" evidence="1">
    <location>
        <begin position="714"/>
        <end position="726"/>
    </location>
</feature>
<reference evidence="2 3" key="1">
    <citation type="submission" date="2024-02" db="EMBL/GenBank/DDBJ databases">
        <title>Chromosome-level genome assembly of the Eurasian Minnow (Phoxinus phoxinus).</title>
        <authorList>
            <person name="Oriowo T.O."/>
            <person name="Martin S."/>
            <person name="Stange M."/>
            <person name="Chrysostomakis Y."/>
            <person name="Brown T."/>
            <person name="Winkler S."/>
            <person name="Kukowka S."/>
            <person name="Myers E.W."/>
            <person name="Bohne A."/>
        </authorList>
    </citation>
    <scope>NUCLEOTIDE SEQUENCE [LARGE SCALE GENOMIC DNA]</scope>
    <source>
        <strain evidence="2">ZFMK-TIS-60720</strain>
        <tissue evidence="2">Whole Organism</tissue>
    </source>
</reference>
<protein>
    <recommendedName>
        <fullName evidence="4">NHS-like protein 1</fullName>
    </recommendedName>
</protein>
<dbReference type="GO" id="GO:0030154">
    <property type="term" value="P:cell differentiation"/>
    <property type="evidence" value="ECO:0007669"/>
    <property type="project" value="TreeGrafter"/>
</dbReference>
<feature type="compositionally biased region" description="Low complexity" evidence="1">
    <location>
        <begin position="839"/>
        <end position="857"/>
    </location>
</feature>
<gene>
    <name evidence="2" type="ORF">R3I93_011126</name>
</gene>
<sequence>MFCLRAVSSLDEESKWSVHYTAPWHQQENVFLPGSRPACVEDLHRQAKVNLKTVLRECDKLRKDGFRSSQCYSQSPAFSATSLCESVHLDEEKTEKKKKASDSPNEEEKLVYSMPPQTPLLDYGSDMDIQRSWTNCLPLPTPEEKMRLESQSVTTDVIPINITGENFDRQASFRRSLANTDTIIRRPKRVQRRKTITGVPDIIQTELANKEQADSRIHSMCMADQYSTLSRVGSVNSTLRRSDTRDSSCQTEESKVVPPSVRRIRAQRGHGIAAQMASVSSSSSISTISDCNGIGYTQLTDSDQSFRSLPRQGSRVPHQHCEPKYNSSPYRLNSGSISSLSYQFDIQHVSSSSLQMLSDSKSNTLNSPKLAENPNYQGFDQNNSPSLFSLSGALQNSIIYGHKMAEDNQIQSPHSLAQLLSSPDASLSAVSSCYESTASLCTGIHTETESQCSTLDGRNCSSPNCVRRDSNFSESSNQSCSTLTTDQWTYEVSPKDNVTSSCSSPVSHTYNSEEHSPSKTDTSSLFSVDNEGYYTSMRLDSGLKSHSHGCINKAGDARHSLYECKDHHSEGDHASLHSNRSLTRSISLRKAKKPPLPPARTDSLRRKPQRKPHHSGSVLSEQFISSLQQSLELNLKTHNTSCSEQTPCGRFEDPWVLRPRSQSTISAASSGMSAPAAVCPVTPTHSDSSSQRSDYAESWDFYMDYPGPRPDQGISPQITKSASAGENQGVIGNVSNNTGFPSSHFNSSGIQSKLASSPDKVHRLTSPSSGYSSQSNTPTAGTPVTSLIRAKSPAGRPKPKVPERKSSLRSSVSSSSTSLSSNTSDSIRNIPPPPPDMTSESYGSSSPASCSPTGPMIDPTPPLPPLPDLSFALEERHNSLSDSSTTPEECDFLDFPPPPPNVFESLSSNEGTNSPSLPLLSPKPSLCTLSYLPPPPPPPPLLEMNLKTSTILKTESCLRPTKAVEIEKRLNNHTGGREKRQKPIITAQALQMVQLRPVKQIENIFTAVRFDNFDDQAQNNHSETNSGKSPESKTTEQTVTASCVGHSENAIEISEYEYPVNKFIQDFPEALTGFIPPGPDEHISNTGQYVPEYLSKTCAVLSTNTLQCTSSSASPRSSQLQQKPPISPKKPNLSIIIPPIMNLPVSNECKLQQVYEAQETLESWQVNDTSPTKTVNLQAVPLDLEVEEESDSDSSTLVIKSRLSLSSELSSNSLQDLQLSDLILHEHDLSLSDKDFGLCDDKSTSDDGSSSSSGSISFKEDEHEENGAAFDSSSESTSGINNIREAVEEMVTPVRPRTTEDLFAAIHRSKRKVLGRGDSEEERCRSLPPSPPVTPTGSCPSLPSLPRQTSSIQRSLRRSTTSNDSFKALLLKKGSRSESSFRMSATEILKCTDPRFQRANSECAQADELCISPTSSRRAPEEWARMEGALPRLTAGLTTLKYGRSSTPPSAASSRYNSRCRILSGPMTAICEKEGEVAESTDFCISTESHFTLPISSSSTVCAQGST</sequence>
<feature type="compositionally biased region" description="Low complexity" evidence="1">
    <location>
        <begin position="1110"/>
        <end position="1122"/>
    </location>
</feature>
<dbReference type="Proteomes" id="UP001364617">
    <property type="component" value="Unassembled WGS sequence"/>
</dbReference>
<feature type="compositionally biased region" description="Polar residues" evidence="1">
    <location>
        <begin position="497"/>
        <end position="510"/>
    </location>
</feature>
<feature type="region of interest" description="Disordered" evidence="1">
    <location>
        <begin position="1110"/>
        <end position="1131"/>
    </location>
</feature>
<organism evidence="2 3">
    <name type="scientific">Phoxinus phoxinus</name>
    <name type="common">Eurasian minnow</name>
    <dbReference type="NCBI Taxonomy" id="58324"/>
    <lineage>
        <taxon>Eukaryota</taxon>
        <taxon>Metazoa</taxon>
        <taxon>Chordata</taxon>
        <taxon>Craniata</taxon>
        <taxon>Vertebrata</taxon>
        <taxon>Euteleostomi</taxon>
        <taxon>Actinopterygii</taxon>
        <taxon>Neopterygii</taxon>
        <taxon>Teleostei</taxon>
        <taxon>Ostariophysi</taxon>
        <taxon>Cypriniformes</taxon>
        <taxon>Leuciscidae</taxon>
        <taxon>Phoxininae</taxon>
        <taxon>Phoxinus</taxon>
    </lineage>
</organism>
<dbReference type="EMBL" id="JAYKXH010000011">
    <property type="protein sequence ID" value="KAK7153124.1"/>
    <property type="molecule type" value="Genomic_DNA"/>
</dbReference>
<keyword evidence="3" id="KW-1185">Reference proteome</keyword>
<dbReference type="Pfam" id="PF15273">
    <property type="entry name" value="NHS"/>
    <property type="match status" value="2"/>
</dbReference>
<feature type="compositionally biased region" description="Polar residues" evidence="1">
    <location>
        <begin position="765"/>
        <end position="785"/>
    </location>
</feature>
<feature type="compositionally biased region" description="Polar residues" evidence="1">
    <location>
        <begin position="733"/>
        <end position="755"/>
    </location>
</feature>
<feature type="region of interest" description="Disordered" evidence="1">
    <location>
        <begin position="89"/>
        <end position="111"/>
    </location>
</feature>
<feature type="region of interest" description="Disordered" evidence="1">
    <location>
        <begin position="706"/>
        <end position="916"/>
    </location>
</feature>
<feature type="compositionally biased region" description="Low complexity" evidence="1">
    <location>
        <begin position="1246"/>
        <end position="1257"/>
    </location>
</feature>
<feature type="compositionally biased region" description="Polar residues" evidence="1">
    <location>
        <begin position="576"/>
        <end position="586"/>
    </location>
</feature>
<feature type="region of interest" description="Disordered" evidence="1">
    <location>
        <begin position="568"/>
        <end position="620"/>
    </location>
</feature>
<feature type="region of interest" description="Disordered" evidence="1">
    <location>
        <begin position="1312"/>
        <end position="1360"/>
    </location>
</feature>
<feature type="region of interest" description="Disordered" evidence="1">
    <location>
        <begin position="304"/>
        <end position="328"/>
    </location>
</feature>
<dbReference type="PANTHER" id="PTHR23039">
    <property type="entry name" value="NANCE-HORAN SYNDROME PROTEIN"/>
    <property type="match status" value="1"/>
</dbReference>
<feature type="compositionally biased region" description="Polar residues" evidence="1">
    <location>
        <begin position="1016"/>
        <end position="1029"/>
    </location>
</feature>
<feature type="region of interest" description="Disordered" evidence="1">
    <location>
        <begin position="1016"/>
        <end position="1037"/>
    </location>
</feature>
<feature type="compositionally biased region" description="Polar residues" evidence="1">
    <location>
        <begin position="904"/>
        <end position="913"/>
    </location>
</feature>
<name>A0AAN9D292_9TELE</name>
<evidence type="ECO:0000313" key="2">
    <source>
        <dbReference type="EMBL" id="KAK7153124.1"/>
    </source>
</evidence>